<comment type="caution">
    <text evidence="1">The sequence shown here is derived from an EMBL/GenBank/DDBJ whole genome shotgun (WGS) entry which is preliminary data.</text>
</comment>
<reference evidence="1" key="1">
    <citation type="submission" date="2022-12" db="EMBL/GenBank/DDBJ databases">
        <title>Draft genome assemblies for two species of Escallonia (Escalloniales).</title>
        <authorList>
            <person name="Chanderbali A."/>
            <person name="Dervinis C."/>
            <person name="Anghel I."/>
            <person name="Soltis D."/>
            <person name="Soltis P."/>
            <person name="Zapata F."/>
        </authorList>
    </citation>
    <scope>NUCLEOTIDE SEQUENCE</scope>
    <source>
        <strain evidence="1">UCBG92.1500</strain>
        <tissue evidence="1">Leaf</tissue>
    </source>
</reference>
<dbReference type="Proteomes" id="UP001187471">
    <property type="component" value="Unassembled WGS sequence"/>
</dbReference>
<keyword evidence="2" id="KW-1185">Reference proteome</keyword>
<evidence type="ECO:0000313" key="1">
    <source>
        <dbReference type="EMBL" id="KAK2988417.1"/>
    </source>
</evidence>
<organism evidence="1 2">
    <name type="scientific">Escallonia rubra</name>
    <dbReference type="NCBI Taxonomy" id="112253"/>
    <lineage>
        <taxon>Eukaryota</taxon>
        <taxon>Viridiplantae</taxon>
        <taxon>Streptophyta</taxon>
        <taxon>Embryophyta</taxon>
        <taxon>Tracheophyta</taxon>
        <taxon>Spermatophyta</taxon>
        <taxon>Magnoliopsida</taxon>
        <taxon>eudicotyledons</taxon>
        <taxon>Gunneridae</taxon>
        <taxon>Pentapetalae</taxon>
        <taxon>asterids</taxon>
        <taxon>campanulids</taxon>
        <taxon>Escalloniales</taxon>
        <taxon>Escalloniaceae</taxon>
        <taxon>Escallonia</taxon>
    </lineage>
</organism>
<evidence type="ECO:0000313" key="2">
    <source>
        <dbReference type="Proteomes" id="UP001187471"/>
    </source>
</evidence>
<proteinExistence type="predicted"/>
<dbReference type="EMBL" id="JAVXUO010000878">
    <property type="protein sequence ID" value="KAK2988417.1"/>
    <property type="molecule type" value="Genomic_DNA"/>
</dbReference>
<gene>
    <name evidence="1" type="ORF">RJ640_007710</name>
</gene>
<name>A0AA88RGA5_9ASTE</name>
<dbReference type="AlphaFoldDB" id="A0AA88RGA5"/>
<accession>A0AA88RGA5</accession>
<sequence length="125" mass="14801">MRIERRRHRTEMRTDFAYGNVEKFDGSNDFSLWRMKMCTVLIQQGLLKALKGNQGLPETMSADEKEDIYVAFDESLMLLKKEELIDAGKDHGARTQRRFPLDFKSQDARLNYQSFLFRRETQGMR</sequence>
<protein>
    <submittedName>
        <fullName evidence="1">Uncharacterized protein</fullName>
    </submittedName>
</protein>